<dbReference type="GO" id="GO:1902201">
    <property type="term" value="P:negative regulation of bacterial-type flagellum-dependent cell motility"/>
    <property type="evidence" value="ECO:0007669"/>
    <property type="project" value="TreeGrafter"/>
</dbReference>
<dbReference type="NCBIfam" id="TIGR00254">
    <property type="entry name" value="GGDEF"/>
    <property type="match status" value="1"/>
</dbReference>
<organism evidence="2">
    <name type="scientific">Planktothrix agardhii</name>
    <name type="common">Oscillatoria agardhii</name>
    <dbReference type="NCBI Taxonomy" id="1160"/>
    <lineage>
        <taxon>Bacteria</taxon>
        <taxon>Bacillati</taxon>
        <taxon>Cyanobacteriota</taxon>
        <taxon>Cyanophyceae</taxon>
        <taxon>Oscillatoriophycideae</taxon>
        <taxon>Oscillatoriales</taxon>
        <taxon>Microcoleaceae</taxon>
        <taxon>Planktothrix</taxon>
    </lineage>
</organism>
<dbReference type="RefSeq" id="WP_254034411.1">
    <property type="nucleotide sequence ID" value="NZ_LR882950.1"/>
</dbReference>
<evidence type="ECO:0000313" key="2">
    <source>
        <dbReference type="EMBL" id="CUM61065.1"/>
    </source>
</evidence>
<dbReference type="EMBL" id="LO018304">
    <property type="protein sequence ID" value="CUM61065.1"/>
    <property type="molecule type" value="Genomic_DNA"/>
</dbReference>
<dbReference type="AlphaFoldDB" id="A0A1J1JJY9"/>
<feature type="domain" description="GGDEF" evidence="1">
    <location>
        <begin position="32"/>
        <end position="95"/>
    </location>
</feature>
<dbReference type="SMART" id="SM00267">
    <property type="entry name" value="GGDEF"/>
    <property type="match status" value="1"/>
</dbReference>
<dbReference type="GO" id="GO:0043709">
    <property type="term" value="P:cell adhesion involved in single-species biofilm formation"/>
    <property type="evidence" value="ECO:0007669"/>
    <property type="project" value="TreeGrafter"/>
</dbReference>
<dbReference type="Gene3D" id="3.30.70.270">
    <property type="match status" value="1"/>
</dbReference>
<name>A0A1J1JJY9_PLAAG</name>
<accession>A0A1J1JJY9</accession>
<proteinExistence type="predicted"/>
<evidence type="ECO:0000259" key="1">
    <source>
        <dbReference type="PROSITE" id="PS50887"/>
    </source>
</evidence>
<dbReference type="InterPro" id="IPR050469">
    <property type="entry name" value="Diguanylate_Cyclase"/>
</dbReference>
<dbReference type="SUPFAM" id="SSF55073">
    <property type="entry name" value="Nucleotide cyclase"/>
    <property type="match status" value="1"/>
</dbReference>
<protein>
    <recommendedName>
        <fullName evidence="1">GGDEF domain-containing protein</fullName>
    </recommendedName>
</protein>
<dbReference type="InterPro" id="IPR000160">
    <property type="entry name" value="GGDEF_dom"/>
</dbReference>
<gene>
    <name evidence="2" type="ORF">PLAM_3099</name>
</gene>
<dbReference type="GO" id="GO:0052621">
    <property type="term" value="F:diguanylate cyclase activity"/>
    <property type="evidence" value="ECO:0007669"/>
    <property type="project" value="TreeGrafter"/>
</dbReference>
<sequence>MATSDSLTGIANRRYFDEYLQSQWDQLSQEQAPLSVIICDLDVFKPYNDTYGHLAGDQALREVAQAISKAMRYSTGLVARYGGGKNLPLFYPKLG</sequence>
<dbReference type="PROSITE" id="PS50887">
    <property type="entry name" value="GGDEF"/>
    <property type="match status" value="1"/>
</dbReference>
<dbReference type="PANTHER" id="PTHR45138:SF9">
    <property type="entry name" value="DIGUANYLATE CYCLASE DGCM-RELATED"/>
    <property type="match status" value="1"/>
</dbReference>
<dbReference type="PANTHER" id="PTHR45138">
    <property type="entry name" value="REGULATORY COMPONENTS OF SENSORY TRANSDUCTION SYSTEM"/>
    <property type="match status" value="1"/>
</dbReference>
<dbReference type="Pfam" id="PF00990">
    <property type="entry name" value="GGDEF"/>
    <property type="match status" value="1"/>
</dbReference>
<dbReference type="InterPro" id="IPR029787">
    <property type="entry name" value="Nucleotide_cyclase"/>
</dbReference>
<dbReference type="InterPro" id="IPR043128">
    <property type="entry name" value="Rev_trsase/Diguanyl_cyclase"/>
</dbReference>
<dbReference type="CDD" id="cd01949">
    <property type="entry name" value="GGDEF"/>
    <property type="match status" value="1"/>
</dbReference>
<reference evidence="2" key="1">
    <citation type="submission" date="2015-09" db="EMBL/GenBank/DDBJ databases">
        <authorList>
            <person name="Jackson K.R."/>
            <person name="Lunt B.L."/>
            <person name="Fisher J.N.B."/>
            <person name="Gardner A.V."/>
            <person name="Bailey M.E."/>
            <person name="Deus L.M."/>
            <person name="Earl A.S."/>
            <person name="Gibby P.D."/>
            <person name="Hartmann K.A."/>
            <person name="Liu J.E."/>
            <person name="Manci A.M."/>
            <person name="Nielsen D.A."/>
            <person name="Solomon M.B."/>
            <person name="Breakwell D.P."/>
            <person name="Burnett S.H."/>
            <person name="Grose J.H."/>
        </authorList>
    </citation>
    <scope>NUCLEOTIDE SEQUENCE</scope>
    <source>
        <strain evidence="2">7805</strain>
    </source>
</reference>
<dbReference type="GO" id="GO:0005886">
    <property type="term" value="C:plasma membrane"/>
    <property type="evidence" value="ECO:0007669"/>
    <property type="project" value="TreeGrafter"/>
</dbReference>